<evidence type="ECO:0000256" key="8">
    <source>
        <dbReference type="ARBA" id="ARBA00023157"/>
    </source>
</evidence>
<evidence type="ECO:0000256" key="1">
    <source>
        <dbReference type="ARBA" id="ARBA00004141"/>
    </source>
</evidence>
<dbReference type="Gene3D" id="1.20.1440.130">
    <property type="entry name" value="VKOR domain"/>
    <property type="match status" value="1"/>
</dbReference>
<feature type="domain" description="Vitamin K epoxide reductase" evidence="11">
    <location>
        <begin position="1"/>
        <end position="131"/>
    </location>
</feature>
<proteinExistence type="inferred from homology"/>
<evidence type="ECO:0000313" key="12">
    <source>
        <dbReference type="EMBL" id="APG59879.1"/>
    </source>
</evidence>
<organism evidence="12 13">
    <name type="scientific">Christiangramia salexigens</name>
    <dbReference type="NCBI Taxonomy" id="1913577"/>
    <lineage>
        <taxon>Bacteria</taxon>
        <taxon>Pseudomonadati</taxon>
        <taxon>Bacteroidota</taxon>
        <taxon>Flavobacteriia</taxon>
        <taxon>Flavobacteriales</taxon>
        <taxon>Flavobacteriaceae</taxon>
        <taxon>Christiangramia</taxon>
    </lineage>
</organism>
<protein>
    <recommendedName>
        <fullName evidence="11">Vitamin K epoxide reductase domain-containing protein</fullName>
    </recommendedName>
</protein>
<dbReference type="SMART" id="SM00756">
    <property type="entry name" value="VKc"/>
    <property type="match status" value="1"/>
</dbReference>
<dbReference type="InterPro" id="IPR038354">
    <property type="entry name" value="VKOR_sf"/>
</dbReference>
<evidence type="ECO:0000256" key="2">
    <source>
        <dbReference type="ARBA" id="ARBA00006214"/>
    </source>
</evidence>
<evidence type="ECO:0000256" key="4">
    <source>
        <dbReference type="ARBA" id="ARBA00022719"/>
    </source>
</evidence>
<evidence type="ECO:0000256" key="10">
    <source>
        <dbReference type="SAM" id="Phobius"/>
    </source>
</evidence>
<keyword evidence="13" id="KW-1185">Reference proteome</keyword>
<comment type="subcellular location">
    <subcellularLocation>
        <location evidence="1">Membrane</location>
        <topology evidence="1">Multi-pass membrane protein</topology>
    </subcellularLocation>
</comment>
<gene>
    <name evidence="12" type="ORF">LPB144_05375</name>
</gene>
<keyword evidence="3 10" id="KW-0812">Transmembrane</keyword>
<sequence>MDAIMNITLGITIAGILNTIYLSYHSIKGTLVYCLFFPKEWCEKVQKSRYSKTFGMPNPYLGFLMLLSILVLLLLYDESIVPLWYAMALINFGFLFSLYFLYIQAFIIKAYCTWCVVSALVFISLFILQFFL</sequence>
<evidence type="ECO:0000256" key="3">
    <source>
        <dbReference type="ARBA" id="ARBA00022692"/>
    </source>
</evidence>
<evidence type="ECO:0000313" key="13">
    <source>
        <dbReference type="Proteomes" id="UP000182510"/>
    </source>
</evidence>
<dbReference type="PANTHER" id="PTHR34573:SF1">
    <property type="entry name" value="VITAMIN K EPOXIDE REDUCTASE DOMAIN-CONTAINING PROTEIN"/>
    <property type="match status" value="1"/>
</dbReference>
<evidence type="ECO:0000256" key="5">
    <source>
        <dbReference type="ARBA" id="ARBA00022989"/>
    </source>
</evidence>
<feature type="transmembrane region" description="Helical" evidence="10">
    <location>
        <begin position="59"/>
        <end position="76"/>
    </location>
</feature>
<dbReference type="Pfam" id="PF07884">
    <property type="entry name" value="VKOR"/>
    <property type="match status" value="1"/>
</dbReference>
<dbReference type="OrthoDB" id="9783799at2"/>
<dbReference type="GO" id="GO:0048038">
    <property type="term" value="F:quinone binding"/>
    <property type="evidence" value="ECO:0007669"/>
    <property type="project" value="UniProtKB-KW"/>
</dbReference>
<keyword evidence="7 10" id="KW-0472">Membrane</keyword>
<dbReference type="InterPro" id="IPR012932">
    <property type="entry name" value="VKOR"/>
</dbReference>
<name>A0A1L3J411_9FLAO</name>
<evidence type="ECO:0000256" key="9">
    <source>
        <dbReference type="ARBA" id="ARBA00023284"/>
    </source>
</evidence>
<dbReference type="AlphaFoldDB" id="A0A1L3J411"/>
<dbReference type="InterPro" id="IPR044698">
    <property type="entry name" value="VKOR/LTO1"/>
</dbReference>
<dbReference type="GO" id="GO:0016491">
    <property type="term" value="F:oxidoreductase activity"/>
    <property type="evidence" value="ECO:0007669"/>
    <property type="project" value="UniProtKB-KW"/>
</dbReference>
<evidence type="ECO:0000256" key="6">
    <source>
        <dbReference type="ARBA" id="ARBA00023002"/>
    </source>
</evidence>
<keyword evidence="8" id="KW-1015">Disulfide bond</keyword>
<reference evidence="12 13" key="1">
    <citation type="submission" date="2016-11" db="EMBL/GenBank/DDBJ databases">
        <title>Gramella sp. LPB0144 isolated from marine environment.</title>
        <authorList>
            <person name="Kim E."/>
            <person name="Yi H."/>
        </authorList>
    </citation>
    <scope>NUCLEOTIDE SEQUENCE [LARGE SCALE GENOMIC DNA]</scope>
    <source>
        <strain evidence="12 13">LPB0144</strain>
    </source>
</reference>
<evidence type="ECO:0000259" key="11">
    <source>
        <dbReference type="SMART" id="SM00756"/>
    </source>
</evidence>
<dbReference type="Proteomes" id="UP000182510">
    <property type="component" value="Chromosome"/>
</dbReference>
<keyword evidence="6" id="KW-0560">Oxidoreductase</keyword>
<dbReference type="KEGG" id="grl:LPB144_05375"/>
<dbReference type="CDD" id="cd12916">
    <property type="entry name" value="VKOR_1"/>
    <property type="match status" value="1"/>
</dbReference>
<dbReference type="RefSeq" id="WP_072552529.1">
    <property type="nucleotide sequence ID" value="NZ_CP018153.1"/>
</dbReference>
<keyword evidence="9" id="KW-0676">Redox-active center</keyword>
<keyword evidence="4" id="KW-0874">Quinone</keyword>
<accession>A0A1L3J411</accession>
<dbReference type="PANTHER" id="PTHR34573">
    <property type="entry name" value="VKC DOMAIN-CONTAINING PROTEIN"/>
    <property type="match status" value="1"/>
</dbReference>
<evidence type="ECO:0000256" key="7">
    <source>
        <dbReference type="ARBA" id="ARBA00023136"/>
    </source>
</evidence>
<keyword evidence="5 10" id="KW-1133">Transmembrane helix</keyword>
<feature type="transmembrane region" description="Helical" evidence="10">
    <location>
        <begin position="110"/>
        <end position="131"/>
    </location>
</feature>
<feature type="transmembrane region" description="Helical" evidence="10">
    <location>
        <begin position="82"/>
        <end position="103"/>
    </location>
</feature>
<comment type="similarity">
    <text evidence="2">Belongs to the VKOR family.</text>
</comment>
<dbReference type="GO" id="GO:0016020">
    <property type="term" value="C:membrane"/>
    <property type="evidence" value="ECO:0007669"/>
    <property type="project" value="UniProtKB-SubCell"/>
</dbReference>
<dbReference type="EMBL" id="CP018153">
    <property type="protein sequence ID" value="APG59879.1"/>
    <property type="molecule type" value="Genomic_DNA"/>
</dbReference>